<keyword evidence="5 8" id="KW-0812">Transmembrane</keyword>
<evidence type="ECO:0000313" key="11">
    <source>
        <dbReference type="Proteomes" id="UP000070134"/>
    </source>
</evidence>
<feature type="transmembrane region" description="Helical" evidence="8">
    <location>
        <begin position="199"/>
        <end position="222"/>
    </location>
</feature>
<keyword evidence="2 8" id="KW-0813">Transport</keyword>
<dbReference type="InterPro" id="IPR035906">
    <property type="entry name" value="MetI-like_sf"/>
</dbReference>
<dbReference type="PROSITE" id="PS50928">
    <property type="entry name" value="ABC_TM1"/>
    <property type="match status" value="1"/>
</dbReference>
<evidence type="ECO:0000256" key="1">
    <source>
        <dbReference type="ARBA" id="ARBA00004429"/>
    </source>
</evidence>
<feature type="transmembrane region" description="Helical" evidence="8">
    <location>
        <begin position="92"/>
        <end position="113"/>
    </location>
</feature>
<dbReference type="KEGG" id="satk:SA2016_0868"/>
<dbReference type="RefSeq" id="WP_084249302.1">
    <property type="nucleotide sequence ID" value="NZ_BMKT01000040.1"/>
</dbReference>
<evidence type="ECO:0000256" key="4">
    <source>
        <dbReference type="ARBA" id="ARBA00022519"/>
    </source>
</evidence>
<evidence type="ECO:0000256" key="5">
    <source>
        <dbReference type="ARBA" id="ARBA00022692"/>
    </source>
</evidence>
<dbReference type="InterPro" id="IPR000515">
    <property type="entry name" value="MetI-like"/>
</dbReference>
<dbReference type="SUPFAM" id="SSF161098">
    <property type="entry name" value="MetI-like"/>
    <property type="match status" value="1"/>
</dbReference>
<feature type="transmembrane region" description="Helical" evidence="8">
    <location>
        <begin position="30"/>
        <end position="52"/>
    </location>
</feature>
<keyword evidence="7 8" id="KW-0472">Membrane</keyword>
<dbReference type="PANTHER" id="PTHR43357">
    <property type="entry name" value="INNER MEMBRANE ABC TRANSPORTER PERMEASE PROTEIN YDCV"/>
    <property type="match status" value="1"/>
</dbReference>
<gene>
    <name evidence="10" type="ORF">SA2016_0868</name>
</gene>
<feature type="transmembrane region" description="Helical" evidence="8">
    <location>
        <begin position="255"/>
        <end position="275"/>
    </location>
</feature>
<evidence type="ECO:0000259" key="9">
    <source>
        <dbReference type="PROSITE" id="PS50928"/>
    </source>
</evidence>
<dbReference type="STRING" id="37927.SA2016_0868"/>
<feature type="transmembrane region" description="Helical" evidence="8">
    <location>
        <begin position="122"/>
        <end position="149"/>
    </location>
</feature>
<evidence type="ECO:0000256" key="8">
    <source>
        <dbReference type="RuleBase" id="RU363032"/>
    </source>
</evidence>
<reference evidence="10 11" key="1">
    <citation type="submission" date="2016-02" db="EMBL/GenBank/DDBJ databases">
        <title>Complete genome of Sinomonas atrocyanea KCTC 3377.</title>
        <authorList>
            <person name="Kim K.M."/>
        </authorList>
    </citation>
    <scope>NUCLEOTIDE SEQUENCE [LARGE SCALE GENOMIC DNA]</scope>
    <source>
        <strain evidence="10 11">KCTC 3377</strain>
    </source>
</reference>
<dbReference type="PANTHER" id="PTHR43357:SF4">
    <property type="entry name" value="INNER MEMBRANE ABC TRANSPORTER PERMEASE PROTEIN YDCV"/>
    <property type="match status" value="1"/>
</dbReference>
<evidence type="ECO:0000256" key="2">
    <source>
        <dbReference type="ARBA" id="ARBA00022448"/>
    </source>
</evidence>
<dbReference type="PATRIC" id="fig|37927.3.peg.891"/>
<evidence type="ECO:0000256" key="7">
    <source>
        <dbReference type="ARBA" id="ARBA00023136"/>
    </source>
</evidence>
<dbReference type="AlphaFoldDB" id="A0A126ZXE8"/>
<evidence type="ECO:0000313" key="10">
    <source>
        <dbReference type="EMBL" id="AMM31556.1"/>
    </source>
</evidence>
<name>A0A126ZXE8_9MICC</name>
<dbReference type="CDD" id="cd06261">
    <property type="entry name" value="TM_PBP2"/>
    <property type="match status" value="1"/>
</dbReference>
<proteinExistence type="inferred from homology"/>
<keyword evidence="4" id="KW-0997">Cell inner membrane</keyword>
<feature type="domain" description="ABC transmembrane type-1" evidence="9">
    <location>
        <begin position="87"/>
        <end position="275"/>
    </location>
</feature>
<keyword evidence="6 8" id="KW-1133">Transmembrane helix</keyword>
<comment type="similarity">
    <text evidence="8">Belongs to the binding-protein-dependent transport system permease family.</text>
</comment>
<sequence>MAQTTAAPTTAVVPEERPARAGARTALSRVLAVLFALALAVFIIGPLAWLAVRAFATNWTYPNLLPDGWTLKWWGVVFHDAALGVAVQNSLFFAPITVLVSALICLPAAWAFARFEFPGRRLFLIGLFAANAFPKMGLFVSLAALFYTLNLMNSILGILIVHLLGTVVFMTWIPSAAFAAVPRSLEEAARDAGASKVRVFFSVTLPMALPGILVAAIMSFLASFDEAQGTYLVGAPDYFTMPTQMYTLVLNYPTQVAAVFSILLAIPSVALLLAAHKHIVGGQLAEGFQIK</sequence>
<comment type="subcellular location">
    <subcellularLocation>
        <location evidence="1">Cell inner membrane</location>
        <topology evidence="1">Multi-pass membrane protein</topology>
    </subcellularLocation>
    <subcellularLocation>
        <location evidence="8">Cell membrane</location>
        <topology evidence="8">Multi-pass membrane protein</topology>
    </subcellularLocation>
</comment>
<dbReference type="Gene3D" id="1.10.3720.10">
    <property type="entry name" value="MetI-like"/>
    <property type="match status" value="1"/>
</dbReference>
<keyword evidence="3" id="KW-1003">Cell membrane</keyword>
<organism evidence="10 11">
    <name type="scientific">Sinomonas atrocyanea</name>
    <dbReference type="NCBI Taxonomy" id="37927"/>
    <lineage>
        <taxon>Bacteria</taxon>
        <taxon>Bacillati</taxon>
        <taxon>Actinomycetota</taxon>
        <taxon>Actinomycetes</taxon>
        <taxon>Micrococcales</taxon>
        <taxon>Micrococcaceae</taxon>
        <taxon>Sinomonas</taxon>
    </lineage>
</organism>
<feature type="transmembrane region" description="Helical" evidence="8">
    <location>
        <begin position="155"/>
        <end position="178"/>
    </location>
</feature>
<dbReference type="EMBL" id="CP014518">
    <property type="protein sequence ID" value="AMM31556.1"/>
    <property type="molecule type" value="Genomic_DNA"/>
</dbReference>
<dbReference type="Proteomes" id="UP000070134">
    <property type="component" value="Chromosome"/>
</dbReference>
<accession>A0A126ZXE8</accession>
<protein>
    <submittedName>
        <fullName evidence="10">ABC-type transporter, integral membrane subunit</fullName>
    </submittedName>
</protein>
<dbReference type="GO" id="GO:0005886">
    <property type="term" value="C:plasma membrane"/>
    <property type="evidence" value="ECO:0007669"/>
    <property type="project" value="UniProtKB-SubCell"/>
</dbReference>
<dbReference type="Pfam" id="PF00528">
    <property type="entry name" value="BPD_transp_1"/>
    <property type="match status" value="1"/>
</dbReference>
<dbReference type="GO" id="GO:0055085">
    <property type="term" value="P:transmembrane transport"/>
    <property type="evidence" value="ECO:0007669"/>
    <property type="project" value="InterPro"/>
</dbReference>
<evidence type="ECO:0000256" key="3">
    <source>
        <dbReference type="ARBA" id="ARBA00022475"/>
    </source>
</evidence>
<evidence type="ECO:0000256" key="6">
    <source>
        <dbReference type="ARBA" id="ARBA00022989"/>
    </source>
</evidence>
<keyword evidence="11" id="KW-1185">Reference proteome</keyword>